<protein>
    <submittedName>
        <fullName evidence="1">Uncharacterized protein</fullName>
    </submittedName>
</protein>
<dbReference type="Proteomes" id="UP000183039">
    <property type="component" value="Unassembled WGS sequence"/>
</dbReference>
<accession>A0AA91JNP1</accession>
<reference evidence="1 2" key="1">
    <citation type="submission" date="2014-12" db="EMBL/GenBank/DDBJ databases">
        <title>Draft genome sequences of 29 type strains of Enterococci.</title>
        <authorList>
            <person name="Zhong Z."/>
            <person name="Sun Z."/>
            <person name="Liu W."/>
            <person name="Zhang W."/>
            <person name="Zhang H."/>
        </authorList>
    </citation>
    <scope>NUCLEOTIDE SEQUENCE [LARGE SCALE GENOMIC DNA]</scope>
    <source>
        <strain evidence="1 2">DSM 22801</strain>
    </source>
</reference>
<name>A0AA91JNP1_9ENTE</name>
<proteinExistence type="predicted"/>
<dbReference type="EMBL" id="JXLC01000017">
    <property type="protein sequence ID" value="OJG90993.1"/>
    <property type="molecule type" value="Genomic_DNA"/>
</dbReference>
<dbReference type="AlphaFoldDB" id="A0AA91JNP1"/>
<gene>
    <name evidence="1" type="ORF">RV15_GL000989</name>
</gene>
<evidence type="ECO:0000313" key="1">
    <source>
        <dbReference type="EMBL" id="OJG90993.1"/>
    </source>
</evidence>
<organism evidence="1 2">
    <name type="scientific">Enterococcus silesiacus</name>
    <dbReference type="NCBI Taxonomy" id="332949"/>
    <lineage>
        <taxon>Bacteria</taxon>
        <taxon>Bacillati</taxon>
        <taxon>Bacillota</taxon>
        <taxon>Bacilli</taxon>
        <taxon>Lactobacillales</taxon>
        <taxon>Enterococcaceae</taxon>
        <taxon>Enterococcus</taxon>
    </lineage>
</organism>
<comment type="caution">
    <text evidence="1">The sequence shown here is derived from an EMBL/GenBank/DDBJ whole genome shotgun (WGS) entry which is preliminary data.</text>
</comment>
<sequence length="50" mass="5633">MEPLQKAHGSETIVNAFGSLLDGYHFEDRSYNNKNGEWGKGKFDNAMDNV</sequence>
<evidence type="ECO:0000313" key="2">
    <source>
        <dbReference type="Proteomes" id="UP000183039"/>
    </source>
</evidence>